<dbReference type="Pfam" id="PF00561">
    <property type="entry name" value="Abhydrolase_1"/>
    <property type="match status" value="1"/>
</dbReference>
<organism evidence="3 4">
    <name type="scientific">Undibacterium hunanense</name>
    <dbReference type="NCBI Taxonomy" id="2762292"/>
    <lineage>
        <taxon>Bacteria</taxon>
        <taxon>Pseudomonadati</taxon>
        <taxon>Pseudomonadota</taxon>
        <taxon>Betaproteobacteria</taxon>
        <taxon>Burkholderiales</taxon>
        <taxon>Oxalobacteraceae</taxon>
        <taxon>Undibacterium</taxon>
    </lineage>
</organism>
<dbReference type="EMBL" id="JACOGF010000006">
    <property type="protein sequence ID" value="MBC3918593.1"/>
    <property type="molecule type" value="Genomic_DNA"/>
</dbReference>
<keyword evidence="3" id="KW-0378">Hydrolase</keyword>
<accession>A0ABR6ZST4</accession>
<feature type="domain" description="AB hydrolase-1" evidence="2">
    <location>
        <begin position="67"/>
        <end position="301"/>
    </location>
</feature>
<keyword evidence="1" id="KW-1133">Transmembrane helix</keyword>
<dbReference type="PRINTS" id="PR00111">
    <property type="entry name" value="ABHYDROLASE"/>
</dbReference>
<comment type="caution">
    <text evidence="3">The sequence shown here is derived from an EMBL/GenBank/DDBJ whole genome shotgun (WGS) entry which is preliminary data.</text>
</comment>
<feature type="transmembrane region" description="Helical" evidence="1">
    <location>
        <begin position="5"/>
        <end position="27"/>
    </location>
</feature>
<keyword evidence="1" id="KW-0472">Membrane</keyword>
<reference evidence="3 4" key="1">
    <citation type="submission" date="2020-08" db="EMBL/GenBank/DDBJ databases">
        <title>Novel species isolated from subtropical streams in China.</title>
        <authorList>
            <person name="Lu H."/>
        </authorList>
    </citation>
    <scope>NUCLEOTIDE SEQUENCE [LARGE SCALE GENOMIC DNA]</scope>
    <source>
        <strain evidence="3 4">CY18W</strain>
    </source>
</reference>
<name>A0ABR6ZST4_9BURK</name>
<evidence type="ECO:0000313" key="4">
    <source>
        <dbReference type="Proteomes" id="UP000650424"/>
    </source>
</evidence>
<dbReference type="InterPro" id="IPR000073">
    <property type="entry name" value="AB_hydrolase_1"/>
</dbReference>
<proteinExistence type="predicted"/>
<dbReference type="PANTHER" id="PTHR46438">
    <property type="entry name" value="ALPHA/BETA-HYDROLASES SUPERFAMILY PROTEIN"/>
    <property type="match status" value="1"/>
</dbReference>
<evidence type="ECO:0000313" key="3">
    <source>
        <dbReference type="EMBL" id="MBC3918593.1"/>
    </source>
</evidence>
<dbReference type="Proteomes" id="UP000650424">
    <property type="component" value="Unassembled WGS sequence"/>
</dbReference>
<gene>
    <name evidence="3" type="ORF">H8L32_13955</name>
</gene>
<dbReference type="GO" id="GO:0016787">
    <property type="term" value="F:hydrolase activity"/>
    <property type="evidence" value="ECO:0007669"/>
    <property type="project" value="UniProtKB-KW"/>
</dbReference>
<dbReference type="InterPro" id="IPR000639">
    <property type="entry name" value="Epox_hydrolase-like"/>
</dbReference>
<keyword evidence="4" id="KW-1185">Reference proteome</keyword>
<evidence type="ECO:0000259" key="2">
    <source>
        <dbReference type="Pfam" id="PF00561"/>
    </source>
</evidence>
<dbReference type="Gene3D" id="3.40.50.1820">
    <property type="entry name" value="alpha/beta hydrolase"/>
    <property type="match status" value="1"/>
</dbReference>
<dbReference type="InterPro" id="IPR029058">
    <property type="entry name" value="AB_hydrolase_fold"/>
</dbReference>
<dbReference type="SUPFAM" id="SSF53474">
    <property type="entry name" value="alpha/beta-Hydrolases"/>
    <property type="match status" value="1"/>
</dbReference>
<sequence>MRITLIVLGIIMLLFSIVCFAILLTWAPDKPVEELLPRWAPAPSQFIAVKGLPVHVRDEGLRDDPVPLVLIHGTSASLHTWEGWVAALKTQRRIISMDIPAFGLTGPNFEDDYHSPTYAKFILDLMDTMHVSRFIIGGNSLGGEIAWQVAVAAPDRVERLILVDAGGYAFTPTSIPLGFLMARMPEAAWLMEHTLPRHMMEASVKNVYGNPDKVTSDLVDRYQAMTLRAGNRHALRVRFSQLDHGAQAASIKRIQIPTLIIWGGKDHLIPPENAKWFQRDIAGSKLVMFEQLGHVPHEEDPAATVAVVRDFLKQTP</sequence>
<dbReference type="PRINTS" id="PR00412">
    <property type="entry name" value="EPOXHYDRLASE"/>
</dbReference>
<dbReference type="PANTHER" id="PTHR46438:SF11">
    <property type="entry name" value="LIPASE-RELATED"/>
    <property type="match status" value="1"/>
</dbReference>
<protein>
    <submittedName>
        <fullName evidence="3">Alpha/beta hydrolase</fullName>
    </submittedName>
</protein>
<keyword evidence="1" id="KW-0812">Transmembrane</keyword>
<evidence type="ECO:0000256" key="1">
    <source>
        <dbReference type="SAM" id="Phobius"/>
    </source>
</evidence>